<sequence>MAIELLAASTNLEVDGYQVKATKREGERRRKGKMEDYQERKKLKNGGRKKRYEVWCPKKDRERDHHKEHDRYHERSRDPNDRSDEVRTILIKIYDLHGGDDGITRARMVFDEMGERKRQRANVKLDQVVLIAVLLACAELGDLNLGRWIHSYVVDELCAKNKVVLISLINAIIHMYANYGLIDRAYEVFSVMPRRGQVIVWKLSLTRTEQGIQKEKGAWIG</sequence>
<protein>
    <recommendedName>
        <fullName evidence="4">Pentatricopeptide repeat-containing protein</fullName>
    </recommendedName>
</protein>
<dbReference type="PANTHER" id="PTHR47926">
    <property type="entry name" value="PENTATRICOPEPTIDE REPEAT-CONTAINING PROTEIN"/>
    <property type="match status" value="1"/>
</dbReference>
<reference evidence="2 3" key="1">
    <citation type="journal article" date="2023" name="Hortic Res">
        <title>Pangenome of water caltrop reveals structural variations and asymmetric subgenome divergence after allopolyploidization.</title>
        <authorList>
            <person name="Zhang X."/>
            <person name="Chen Y."/>
            <person name="Wang L."/>
            <person name="Yuan Y."/>
            <person name="Fang M."/>
            <person name="Shi L."/>
            <person name="Lu R."/>
            <person name="Comes H.P."/>
            <person name="Ma Y."/>
            <person name="Chen Y."/>
            <person name="Huang G."/>
            <person name="Zhou Y."/>
            <person name="Zheng Z."/>
            <person name="Qiu Y."/>
        </authorList>
    </citation>
    <scope>NUCLEOTIDE SEQUENCE [LARGE SCALE GENOMIC DNA]</scope>
    <source>
        <tissue evidence="2">Roots</tissue>
    </source>
</reference>
<dbReference type="EMBL" id="JAXIOK010000004">
    <property type="protein sequence ID" value="KAK4773692.1"/>
    <property type="molecule type" value="Genomic_DNA"/>
</dbReference>
<dbReference type="AlphaFoldDB" id="A0AAN7L3B9"/>
<dbReference type="Gene3D" id="1.25.40.10">
    <property type="entry name" value="Tetratricopeptide repeat domain"/>
    <property type="match status" value="1"/>
</dbReference>
<dbReference type="InterPro" id="IPR046960">
    <property type="entry name" value="PPR_At4g14850-like_plant"/>
</dbReference>
<dbReference type="Proteomes" id="UP001345219">
    <property type="component" value="Chromosome 22"/>
</dbReference>
<organism evidence="2 3">
    <name type="scientific">Trapa incisa</name>
    <dbReference type="NCBI Taxonomy" id="236973"/>
    <lineage>
        <taxon>Eukaryota</taxon>
        <taxon>Viridiplantae</taxon>
        <taxon>Streptophyta</taxon>
        <taxon>Embryophyta</taxon>
        <taxon>Tracheophyta</taxon>
        <taxon>Spermatophyta</taxon>
        <taxon>Magnoliopsida</taxon>
        <taxon>eudicotyledons</taxon>
        <taxon>Gunneridae</taxon>
        <taxon>Pentapetalae</taxon>
        <taxon>rosids</taxon>
        <taxon>malvids</taxon>
        <taxon>Myrtales</taxon>
        <taxon>Lythraceae</taxon>
        <taxon>Trapa</taxon>
    </lineage>
</organism>
<dbReference type="GO" id="GO:0003723">
    <property type="term" value="F:RNA binding"/>
    <property type="evidence" value="ECO:0007669"/>
    <property type="project" value="InterPro"/>
</dbReference>
<evidence type="ECO:0000256" key="1">
    <source>
        <dbReference type="SAM" id="MobiDB-lite"/>
    </source>
</evidence>
<feature type="compositionally biased region" description="Basic and acidic residues" evidence="1">
    <location>
        <begin position="22"/>
        <end position="40"/>
    </location>
</feature>
<feature type="region of interest" description="Disordered" evidence="1">
    <location>
        <begin position="18"/>
        <end position="48"/>
    </location>
</feature>
<proteinExistence type="predicted"/>
<evidence type="ECO:0000313" key="3">
    <source>
        <dbReference type="Proteomes" id="UP001345219"/>
    </source>
</evidence>
<dbReference type="InterPro" id="IPR011990">
    <property type="entry name" value="TPR-like_helical_dom_sf"/>
</dbReference>
<evidence type="ECO:0008006" key="4">
    <source>
        <dbReference type="Google" id="ProtNLM"/>
    </source>
</evidence>
<gene>
    <name evidence="2" type="ORF">SAY87_028711</name>
</gene>
<dbReference type="GO" id="GO:0009451">
    <property type="term" value="P:RNA modification"/>
    <property type="evidence" value="ECO:0007669"/>
    <property type="project" value="InterPro"/>
</dbReference>
<comment type="caution">
    <text evidence="2">The sequence shown here is derived from an EMBL/GenBank/DDBJ whole genome shotgun (WGS) entry which is preliminary data.</text>
</comment>
<accession>A0AAN7L3B9</accession>
<name>A0AAN7L3B9_9MYRT</name>
<dbReference type="PANTHER" id="PTHR47926:SF526">
    <property type="entry name" value="PENTACOTRIPEPTIDE-REPEAT REGION OF PRORP DOMAIN-CONTAINING PROTEIN"/>
    <property type="match status" value="1"/>
</dbReference>
<keyword evidence="3" id="KW-1185">Reference proteome</keyword>
<evidence type="ECO:0000313" key="2">
    <source>
        <dbReference type="EMBL" id="KAK4773692.1"/>
    </source>
</evidence>